<name>A0A919IJQ7_9ACTN</name>
<dbReference type="Proteomes" id="UP000619479">
    <property type="component" value="Unassembled WGS sequence"/>
</dbReference>
<dbReference type="InterPro" id="IPR029069">
    <property type="entry name" value="HotDog_dom_sf"/>
</dbReference>
<sequence length="157" mass="17619">MPRFTDLDDLLRHDELGTGDWLLVDQDRIDGFARITGDHQWIHTDPERARTHGPFGTTIAHGALTLSLCMTFLTDIVQVGTVTFAVNGGFDRVRFHTPVRCGSRLRGTVRLREARRLPGGARLILRVTAEIEGERRPACVADHILALYEQTPEHTPD</sequence>
<dbReference type="EMBL" id="BOMH01000037">
    <property type="protein sequence ID" value="GID67029.1"/>
    <property type="molecule type" value="Genomic_DNA"/>
</dbReference>
<accession>A0A919IJQ7</accession>
<comment type="similarity">
    <text evidence="1">Belongs to the enoyl-CoA hydratase/isomerase family.</text>
</comment>
<dbReference type="InterPro" id="IPR039375">
    <property type="entry name" value="NodN-like"/>
</dbReference>
<dbReference type="Pfam" id="PF01575">
    <property type="entry name" value="MaoC_dehydratas"/>
    <property type="match status" value="1"/>
</dbReference>
<keyword evidence="4" id="KW-1185">Reference proteome</keyword>
<organism evidence="3 4">
    <name type="scientific">Actinoplanes cyaneus</name>
    <dbReference type="NCBI Taxonomy" id="52696"/>
    <lineage>
        <taxon>Bacteria</taxon>
        <taxon>Bacillati</taxon>
        <taxon>Actinomycetota</taxon>
        <taxon>Actinomycetes</taxon>
        <taxon>Micromonosporales</taxon>
        <taxon>Micromonosporaceae</taxon>
        <taxon>Actinoplanes</taxon>
    </lineage>
</organism>
<dbReference type="PANTHER" id="PTHR42993:SF1">
    <property type="entry name" value="MAOC-LIKE DEHYDRATASE DOMAIN-CONTAINING PROTEIN"/>
    <property type="match status" value="1"/>
</dbReference>
<gene>
    <name evidence="3" type="ORF">Acy02nite_49100</name>
</gene>
<dbReference type="Gene3D" id="3.10.129.10">
    <property type="entry name" value="Hotdog Thioesterase"/>
    <property type="match status" value="1"/>
</dbReference>
<feature type="domain" description="MaoC-like" evidence="2">
    <location>
        <begin position="18"/>
        <end position="113"/>
    </location>
</feature>
<comment type="caution">
    <text evidence="3">The sequence shown here is derived from an EMBL/GenBank/DDBJ whole genome shotgun (WGS) entry which is preliminary data.</text>
</comment>
<evidence type="ECO:0000256" key="1">
    <source>
        <dbReference type="ARBA" id="ARBA00005254"/>
    </source>
</evidence>
<evidence type="ECO:0000313" key="3">
    <source>
        <dbReference type="EMBL" id="GID67029.1"/>
    </source>
</evidence>
<dbReference type="SUPFAM" id="SSF54637">
    <property type="entry name" value="Thioesterase/thiol ester dehydrase-isomerase"/>
    <property type="match status" value="1"/>
</dbReference>
<dbReference type="InterPro" id="IPR002539">
    <property type="entry name" value="MaoC-like_dom"/>
</dbReference>
<reference evidence="3" key="1">
    <citation type="submission" date="2021-01" db="EMBL/GenBank/DDBJ databases">
        <title>Whole genome shotgun sequence of Actinoplanes cyaneus NBRC 14990.</title>
        <authorList>
            <person name="Komaki H."/>
            <person name="Tamura T."/>
        </authorList>
    </citation>
    <scope>NUCLEOTIDE SEQUENCE</scope>
    <source>
        <strain evidence="3">NBRC 14990</strain>
    </source>
</reference>
<protein>
    <submittedName>
        <fullName evidence="3">Dehydratase</fullName>
    </submittedName>
</protein>
<dbReference type="RefSeq" id="WP_203744326.1">
    <property type="nucleotide sequence ID" value="NZ_BAAAUC010000089.1"/>
</dbReference>
<proteinExistence type="inferred from homology"/>
<evidence type="ECO:0000259" key="2">
    <source>
        <dbReference type="Pfam" id="PF01575"/>
    </source>
</evidence>
<evidence type="ECO:0000313" key="4">
    <source>
        <dbReference type="Proteomes" id="UP000619479"/>
    </source>
</evidence>
<dbReference type="AlphaFoldDB" id="A0A919IJQ7"/>
<dbReference type="CDD" id="cd03450">
    <property type="entry name" value="NodN"/>
    <property type="match status" value="1"/>
</dbReference>
<dbReference type="PANTHER" id="PTHR42993">
    <property type="entry name" value="MAOC-LIKE DEHYDRATASE DOMAIN-CONTAINING PROTEIN"/>
    <property type="match status" value="1"/>
</dbReference>